<dbReference type="InterPro" id="IPR024882">
    <property type="entry name" value="NUP58/p45/49"/>
</dbReference>
<evidence type="ECO:0000313" key="10">
    <source>
        <dbReference type="Ensembl" id="ENSSANP00000063014.1"/>
    </source>
</evidence>
<keyword evidence="6" id="KW-0906">Nuclear pore complex</keyword>
<keyword evidence="8" id="KW-0175">Coiled coil</keyword>
<keyword evidence="5" id="KW-0811">Translocation</keyword>
<feature type="region of interest" description="Disordered" evidence="9">
    <location>
        <begin position="465"/>
        <end position="490"/>
    </location>
</feature>
<protein>
    <submittedName>
        <fullName evidence="10">Nucleoporin p58/p45-like</fullName>
    </submittedName>
</protein>
<organism evidence="10 11">
    <name type="scientific">Sinocyclocheilus anshuiensis</name>
    <dbReference type="NCBI Taxonomy" id="1608454"/>
    <lineage>
        <taxon>Eukaryota</taxon>
        <taxon>Metazoa</taxon>
        <taxon>Chordata</taxon>
        <taxon>Craniata</taxon>
        <taxon>Vertebrata</taxon>
        <taxon>Euteleostomi</taxon>
        <taxon>Actinopterygii</taxon>
        <taxon>Neopterygii</taxon>
        <taxon>Teleostei</taxon>
        <taxon>Ostariophysi</taxon>
        <taxon>Cypriniformes</taxon>
        <taxon>Cyprinidae</taxon>
        <taxon>Cyprininae</taxon>
        <taxon>Sinocyclocheilus</taxon>
    </lineage>
</organism>
<evidence type="ECO:0000256" key="5">
    <source>
        <dbReference type="ARBA" id="ARBA00023010"/>
    </source>
</evidence>
<evidence type="ECO:0000256" key="3">
    <source>
        <dbReference type="ARBA" id="ARBA00022816"/>
    </source>
</evidence>
<keyword evidence="2" id="KW-0813">Transport</keyword>
<dbReference type="GO" id="GO:0017056">
    <property type="term" value="F:structural constituent of nuclear pore"/>
    <property type="evidence" value="ECO:0007669"/>
    <property type="project" value="InterPro"/>
</dbReference>
<keyword evidence="3" id="KW-0509">mRNA transport</keyword>
<feature type="compositionally biased region" description="Low complexity" evidence="9">
    <location>
        <begin position="398"/>
        <end position="414"/>
    </location>
</feature>
<dbReference type="Gene3D" id="6.10.140.1350">
    <property type="match status" value="1"/>
</dbReference>
<dbReference type="GO" id="GO:0051028">
    <property type="term" value="P:mRNA transport"/>
    <property type="evidence" value="ECO:0007669"/>
    <property type="project" value="UniProtKB-KW"/>
</dbReference>
<dbReference type="PANTHER" id="PTHR13437">
    <property type="entry name" value="NUCLEOPORIN P58/P45 NUCLEOPORIN-LIKE PROTEIN 1"/>
    <property type="match status" value="1"/>
</dbReference>
<reference evidence="10" key="2">
    <citation type="submission" date="2025-09" db="UniProtKB">
        <authorList>
            <consortium name="Ensembl"/>
        </authorList>
    </citation>
    <scope>IDENTIFICATION</scope>
</reference>
<keyword evidence="4" id="KW-0653">Protein transport</keyword>
<evidence type="ECO:0000256" key="7">
    <source>
        <dbReference type="ARBA" id="ARBA00023242"/>
    </source>
</evidence>
<dbReference type="GO" id="GO:0008139">
    <property type="term" value="F:nuclear localization sequence binding"/>
    <property type="evidence" value="ECO:0007669"/>
    <property type="project" value="InterPro"/>
</dbReference>
<evidence type="ECO:0000256" key="1">
    <source>
        <dbReference type="ARBA" id="ARBA00004567"/>
    </source>
</evidence>
<dbReference type="Ensembl" id="ENSSANT00000066988.1">
    <property type="protein sequence ID" value="ENSSANP00000063014.1"/>
    <property type="gene ID" value="ENSSANG00000031398.1"/>
</dbReference>
<feature type="coiled-coil region" evidence="8">
    <location>
        <begin position="278"/>
        <end position="305"/>
    </location>
</feature>
<gene>
    <name evidence="10" type="primary">LOC107656151</name>
</gene>
<evidence type="ECO:0000256" key="8">
    <source>
        <dbReference type="SAM" id="Coils"/>
    </source>
</evidence>
<dbReference type="GO" id="GO:0005643">
    <property type="term" value="C:nuclear pore"/>
    <property type="evidence" value="ECO:0007669"/>
    <property type="project" value="UniProtKB-SubCell"/>
</dbReference>
<reference evidence="10" key="1">
    <citation type="submission" date="2025-08" db="UniProtKB">
        <authorList>
            <consortium name="Ensembl"/>
        </authorList>
    </citation>
    <scope>IDENTIFICATION</scope>
</reference>
<name>A0A671PV05_9TELE</name>
<accession>A0A671PV05</accession>
<keyword evidence="11" id="KW-1185">Reference proteome</keyword>
<evidence type="ECO:0000256" key="2">
    <source>
        <dbReference type="ARBA" id="ARBA00022448"/>
    </source>
</evidence>
<evidence type="ECO:0000313" key="11">
    <source>
        <dbReference type="Proteomes" id="UP000472260"/>
    </source>
</evidence>
<keyword evidence="7" id="KW-0539">Nucleus</keyword>
<comment type="subcellular location">
    <subcellularLocation>
        <location evidence="1">Nucleus</location>
        <location evidence="1">Nuclear pore complex</location>
    </subcellularLocation>
</comment>
<dbReference type="Pfam" id="PF15967">
    <property type="entry name" value="Nucleoporin_FG2"/>
    <property type="match status" value="2"/>
</dbReference>
<proteinExistence type="predicted"/>
<evidence type="ECO:0000256" key="6">
    <source>
        <dbReference type="ARBA" id="ARBA00023132"/>
    </source>
</evidence>
<dbReference type="Proteomes" id="UP000472260">
    <property type="component" value="Unassembled WGS sequence"/>
</dbReference>
<evidence type="ECO:0000256" key="4">
    <source>
        <dbReference type="ARBA" id="ARBA00022927"/>
    </source>
</evidence>
<dbReference type="PANTHER" id="PTHR13437:SF2">
    <property type="entry name" value="NUCLEOPORIN P58_P45"/>
    <property type="match status" value="1"/>
</dbReference>
<dbReference type="GO" id="GO:0015031">
    <property type="term" value="P:protein transport"/>
    <property type="evidence" value="ECO:0007669"/>
    <property type="project" value="UniProtKB-KW"/>
</dbReference>
<feature type="region of interest" description="Disordered" evidence="9">
    <location>
        <begin position="398"/>
        <end position="418"/>
    </location>
</feature>
<dbReference type="AlphaFoldDB" id="A0A671PV05"/>
<evidence type="ECO:0000256" key="9">
    <source>
        <dbReference type="SAM" id="MobiDB-lite"/>
    </source>
</evidence>
<sequence length="490" mass="51613">TGLILGAEGSHQLSVTVLRGTAALYSPFSASAGWSIFPGLLSEHFLVFLLLHFLPTEKRSSQDKGLRSGRETALSWSLTTSTAASTGFSLGFGKPAASATPFSLTTTTSAATGTGLTLGSVLTSIAPQTSSTGFSLNLGGAATTSSAPAAGFSFGSSLFSNPSLTGQSFFSTVIKLHSGCGQLSVSVKFVKEQKQVQEEISRMSSKAILKAQEDIQTLRQLLSICASGLQRNSLSIDKLKLETSQELKNADIALRTQKTPPGLQHENTAPSDYFRALVEQFEVQLQQYRQQIEELENHLTTQSSGYHITPQDFSLAMQKLYQTFVALAAQLQGVHENVKTLKHQYLGYRRAFLDDSTDIFESKRVAGKKWQSSPHVTTGPAPFGSIPNAAAVAMAATLTQQQQPAPGPQAPLGASFGTPFSSGIGTSMGSSSLGGFGTSNTSGFNFSNPGINASAGLTFGVSNTQTPGFGTGGPLLQLKKPPAGNKRGKR</sequence>